<gene>
    <name evidence="2" type="ORF">PG996_007866</name>
</gene>
<accession>A0ABR1UZG2</accession>
<feature type="region of interest" description="Disordered" evidence="1">
    <location>
        <begin position="205"/>
        <end position="228"/>
    </location>
</feature>
<keyword evidence="3" id="KW-1185">Reference proteome</keyword>
<protein>
    <submittedName>
        <fullName evidence="2">Uncharacterized protein</fullName>
    </submittedName>
</protein>
<name>A0ABR1UZG2_9PEZI</name>
<comment type="caution">
    <text evidence="2">The sequence shown here is derived from an EMBL/GenBank/DDBJ whole genome shotgun (WGS) entry which is preliminary data.</text>
</comment>
<dbReference type="EMBL" id="JAQQWM010000005">
    <property type="protein sequence ID" value="KAK8063214.1"/>
    <property type="molecule type" value="Genomic_DNA"/>
</dbReference>
<feature type="region of interest" description="Disordered" evidence="1">
    <location>
        <begin position="153"/>
        <end position="185"/>
    </location>
</feature>
<dbReference type="Proteomes" id="UP001446871">
    <property type="component" value="Unassembled WGS sequence"/>
</dbReference>
<evidence type="ECO:0000256" key="1">
    <source>
        <dbReference type="SAM" id="MobiDB-lite"/>
    </source>
</evidence>
<reference evidence="2 3" key="1">
    <citation type="submission" date="2023-01" db="EMBL/GenBank/DDBJ databases">
        <title>Analysis of 21 Apiospora genomes using comparative genomics revels a genus with tremendous synthesis potential of carbohydrate active enzymes and secondary metabolites.</title>
        <authorList>
            <person name="Sorensen T."/>
        </authorList>
    </citation>
    <scope>NUCLEOTIDE SEQUENCE [LARGE SCALE GENOMIC DNA]</scope>
    <source>
        <strain evidence="2 3">CBS 83171</strain>
    </source>
</reference>
<organism evidence="2 3">
    <name type="scientific">Apiospora saccharicola</name>
    <dbReference type="NCBI Taxonomy" id="335842"/>
    <lineage>
        <taxon>Eukaryota</taxon>
        <taxon>Fungi</taxon>
        <taxon>Dikarya</taxon>
        <taxon>Ascomycota</taxon>
        <taxon>Pezizomycotina</taxon>
        <taxon>Sordariomycetes</taxon>
        <taxon>Xylariomycetidae</taxon>
        <taxon>Amphisphaeriales</taxon>
        <taxon>Apiosporaceae</taxon>
        <taxon>Apiospora</taxon>
    </lineage>
</organism>
<feature type="compositionally biased region" description="Low complexity" evidence="1">
    <location>
        <begin position="156"/>
        <end position="173"/>
    </location>
</feature>
<proteinExistence type="predicted"/>
<sequence>MIHHIIPLKQAIDELASPFRGRKQILPVGAARRIRHAWRTDPLPAHELVAQLLEQAAARKGKEKNKERNRFMEPEGGYRFWRAVRREVLWARELSPDDLILFTSLCALHYIHGDNFTDETLGDRSVKNMFQAAKKWCHLLDQNDLRAVHDHVRRPSITSTTSTSSNSSSSSSSDSDEDTFVSSGEANRLRQQTIERWNALRRFSGDTIVEQQSDQPQPRRGRFLEHFD</sequence>
<evidence type="ECO:0000313" key="2">
    <source>
        <dbReference type="EMBL" id="KAK8063214.1"/>
    </source>
</evidence>
<evidence type="ECO:0000313" key="3">
    <source>
        <dbReference type="Proteomes" id="UP001446871"/>
    </source>
</evidence>